<dbReference type="AlphaFoldDB" id="A0A3P7KVE3"/>
<proteinExistence type="predicted"/>
<reference evidence="1 2" key="1">
    <citation type="submission" date="2018-11" db="EMBL/GenBank/DDBJ databases">
        <authorList>
            <consortium name="Pathogen Informatics"/>
        </authorList>
    </citation>
    <scope>NUCLEOTIDE SEQUENCE [LARGE SCALE GENOMIC DNA]</scope>
</reference>
<dbReference type="GO" id="GO:0005737">
    <property type="term" value="C:cytoplasm"/>
    <property type="evidence" value="ECO:0007669"/>
    <property type="project" value="TreeGrafter"/>
</dbReference>
<dbReference type="PANTHER" id="PTHR12406:SF38">
    <property type="entry name" value="PNPLA DOMAIN-CONTAINING PROTEIN"/>
    <property type="match status" value="1"/>
</dbReference>
<name>A0A3P7KVE3_STRVU</name>
<gene>
    <name evidence="1" type="ORF">SVUK_LOCUS6326</name>
</gene>
<organism evidence="1 2">
    <name type="scientific">Strongylus vulgaris</name>
    <name type="common">Blood worm</name>
    <dbReference type="NCBI Taxonomy" id="40348"/>
    <lineage>
        <taxon>Eukaryota</taxon>
        <taxon>Metazoa</taxon>
        <taxon>Ecdysozoa</taxon>
        <taxon>Nematoda</taxon>
        <taxon>Chromadorea</taxon>
        <taxon>Rhabditida</taxon>
        <taxon>Rhabditina</taxon>
        <taxon>Rhabditomorpha</taxon>
        <taxon>Strongyloidea</taxon>
        <taxon>Strongylidae</taxon>
        <taxon>Strongylus</taxon>
    </lineage>
</organism>
<dbReference type="OrthoDB" id="197155at2759"/>
<protein>
    <submittedName>
        <fullName evidence="1">Uncharacterized protein</fullName>
    </submittedName>
</protein>
<dbReference type="InterPro" id="IPR033562">
    <property type="entry name" value="PLPL"/>
</dbReference>
<dbReference type="GO" id="GO:0019433">
    <property type="term" value="P:triglyceride catabolic process"/>
    <property type="evidence" value="ECO:0007669"/>
    <property type="project" value="TreeGrafter"/>
</dbReference>
<accession>A0A3P7KVE3</accession>
<dbReference type="PANTHER" id="PTHR12406">
    <property type="entry name" value="CALCIUM-INDEPENDENT PHOSPHOLIPASE A2 IPLA2 -RELATED"/>
    <property type="match status" value="1"/>
</dbReference>
<dbReference type="GO" id="GO:0004806">
    <property type="term" value="F:triacylglycerol lipase activity"/>
    <property type="evidence" value="ECO:0007669"/>
    <property type="project" value="TreeGrafter"/>
</dbReference>
<dbReference type="GO" id="GO:0005811">
    <property type="term" value="C:lipid droplet"/>
    <property type="evidence" value="ECO:0007669"/>
    <property type="project" value="TreeGrafter"/>
</dbReference>
<evidence type="ECO:0000313" key="1">
    <source>
        <dbReference type="EMBL" id="VDM71328.1"/>
    </source>
</evidence>
<sequence length="146" mass="16838">MDSATKVLYDLGEELMNLNFGALTPGYYLNEKLIKIVDDFLPEDITPAQGRLYVSLTIRKERKNHLVCQFKNREHLLQCLMASCYIPMYSMGYGAEPPIIDGHVSTLYFIIYRINNTLKVKLILWFNCSSKNFTGIFLIQTTLSQK</sequence>
<dbReference type="GO" id="GO:0016020">
    <property type="term" value="C:membrane"/>
    <property type="evidence" value="ECO:0007669"/>
    <property type="project" value="TreeGrafter"/>
</dbReference>
<dbReference type="Proteomes" id="UP000270094">
    <property type="component" value="Unassembled WGS sequence"/>
</dbReference>
<dbReference type="GO" id="GO:0055088">
    <property type="term" value="P:lipid homeostasis"/>
    <property type="evidence" value="ECO:0007669"/>
    <property type="project" value="TreeGrafter"/>
</dbReference>
<dbReference type="EMBL" id="UYYB01019912">
    <property type="protein sequence ID" value="VDM71328.1"/>
    <property type="molecule type" value="Genomic_DNA"/>
</dbReference>
<dbReference type="SUPFAM" id="SSF52151">
    <property type="entry name" value="FabD/lysophospholipase-like"/>
    <property type="match status" value="1"/>
</dbReference>
<dbReference type="InterPro" id="IPR016035">
    <property type="entry name" value="Acyl_Trfase/lysoPLipase"/>
</dbReference>
<keyword evidence="2" id="KW-1185">Reference proteome</keyword>
<evidence type="ECO:0000313" key="2">
    <source>
        <dbReference type="Proteomes" id="UP000270094"/>
    </source>
</evidence>